<keyword evidence="7 13" id="KW-0547">Nucleotide-binding</keyword>
<dbReference type="EC" id="6.1.1.20" evidence="13"/>
<dbReference type="GO" id="GO:0016874">
    <property type="term" value="F:ligase activity"/>
    <property type="evidence" value="ECO:0007669"/>
    <property type="project" value="UniProtKB-KW"/>
</dbReference>
<evidence type="ECO:0000256" key="2">
    <source>
        <dbReference type="ARBA" id="ARBA00010207"/>
    </source>
</evidence>
<sequence length="369" mass="40513">MSAPNKSFDPVEVSALQPEQLERARADALAAIAAAADLDALKQVRLAHAGDRSPLALANREIGALPPAARAEAGKRIGAARGAVSQALKARQTELEEERDQRVLVEETVDVTLPWDRAPRGARHPLTTMQERMVDVFVSMGFELSEGPEIEAEWYNFDALNFLPDHPARTMQDTFFVESEESGLVMRTHTSPMQIRSLLSRELPVYVVAPGRTFRTDELDATHSPVFHQLEGLAVDEGLTMADLRGGLDAYVTGMFGAGLKTRFRPSYFPFTEPSGEVDMQCFVCRGASAEPGGDPCRTCGSEGWIELGGCGMVNPRVLVACGIDPDRYSGWAFGLGVERTLMFRHDVEDMYDMVEGDVRFTLPFGMEI</sequence>
<keyword evidence="11 13" id="KW-0030">Aminoacyl-tRNA synthetase</keyword>
<dbReference type="InterPro" id="IPR006195">
    <property type="entry name" value="aa-tRNA-synth_II"/>
</dbReference>
<protein>
    <recommendedName>
        <fullName evidence="13">Phenylalanine--tRNA ligase alpha subunit</fullName>
        <ecNumber evidence="13">6.1.1.20</ecNumber>
    </recommendedName>
    <alternativeName>
        <fullName evidence="13">Phenylalanyl-tRNA synthetase alpha subunit</fullName>
        <shortName evidence="13">PheRS</shortName>
    </alternativeName>
</protein>
<dbReference type="SUPFAM" id="SSF55681">
    <property type="entry name" value="Class II aaRS and biotin synthetases"/>
    <property type="match status" value="1"/>
</dbReference>
<keyword evidence="4 13" id="KW-0963">Cytoplasm</keyword>
<reference evidence="16" key="1">
    <citation type="journal article" date="2019" name="Int. J. Syst. Evol. Microbiol.">
        <title>The Global Catalogue of Microorganisms (GCM) 10K type strain sequencing project: providing services to taxonomists for standard genome sequencing and annotation.</title>
        <authorList>
            <consortium name="The Broad Institute Genomics Platform"/>
            <consortium name="The Broad Institute Genome Sequencing Center for Infectious Disease"/>
            <person name="Wu L."/>
            <person name="Ma J."/>
        </authorList>
    </citation>
    <scope>NUCLEOTIDE SEQUENCE [LARGE SCALE GENOMIC DNA]</scope>
    <source>
        <strain evidence="16">JCM 17440</strain>
    </source>
</reference>
<dbReference type="InterPro" id="IPR004188">
    <property type="entry name" value="Phe-tRNA_ligase_II_N"/>
</dbReference>
<dbReference type="InterPro" id="IPR010978">
    <property type="entry name" value="tRNA-bd_arm"/>
</dbReference>
<keyword evidence="6 13" id="KW-0479">Metal-binding</keyword>
<gene>
    <name evidence="13 15" type="primary">pheS</name>
    <name evidence="15" type="ORF">GCM10022254_68820</name>
</gene>
<dbReference type="Proteomes" id="UP001501710">
    <property type="component" value="Unassembled WGS sequence"/>
</dbReference>
<evidence type="ECO:0000256" key="3">
    <source>
        <dbReference type="ARBA" id="ARBA00011209"/>
    </source>
</evidence>
<dbReference type="CDD" id="cd00496">
    <property type="entry name" value="PheRS_alpha_core"/>
    <property type="match status" value="1"/>
</dbReference>
<evidence type="ECO:0000256" key="6">
    <source>
        <dbReference type="ARBA" id="ARBA00022723"/>
    </source>
</evidence>
<dbReference type="SUPFAM" id="SSF46589">
    <property type="entry name" value="tRNA-binding arm"/>
    <property type="match status" value="1"/>
</dbReference>
<dbReference type="InterPro" id="IPR004529">
    <property type="entry name" value="Phe-tRNA-synth_IIc_asu"/>
</dbReference>
<name>A0ABP8CMV3_9ACTN</name>
<evidence type="ECO:0000256" key="9">
    <source>
        <dbReference type="ARBA" id="ARBA00022842"/>
    </source>
</evidence>
<evidence type="ECO:0000256" key="4">
    <source>
        <dbReference type="ARBA" id="ARBA00022490"/>
    </source>
</evidence>
<dbReference type="Pfam" id="PF02912">
    <property type="entry name" value="Phe_tRNA-synt_N"/>
    <property type="match status" value="1"/>
</dbReference>
<dbReference type="EMBL" id="BAABAS010000027">
    <property type="protein sequence ID" value="GAA4241151.1"/>
    <property type="molecule type" value="Genomic_DNA"/>
</dbReference>
<keyword evidence="9 13" id="KW-0460">Magnesium</keyword>
<evidence type="ECO:0000256" key="10">
    <source>
        <dbReference type="ARBA" id="ARBA00022917"/>
    </source>
</evidence>
<evidence type="ECO:0000256" key="7">
    <source>
        <dbReference type="ARBA" id="ARBA00022741"/>
    </source>
</evidence>
<feature type="binding site" evidence="13">
    <location>
        <position position="273"/>
    </location>
    <ligand>
        <name>Mg(2+)</name>
        <dbReference type="ChEBI" id="CHEBI:18420"/>
        <note>shared with beta subunit</note>
    </ligand>
</feature>
<evidence type="ECO:0000256" key="11">
    <source>
        <dbReference type="ARBA" id="ARBA00023146"/>
    </source>
</evidence>
<evidence type="ECO:0000256" key="1">
    <source>
        <dbReference type="ARBA" id="ARBA00004496"/>
    </source>
</evidence>
<keyword evidence="8 13" id="KW-0067">ATP-binding</keyword>
<dbReference type="InterPro" id="IPR002319">
    <property type="entry name" value="Phenylalanyl-tRNA_Synthase"/>
</dbReference>
<dbReference type="Pfam" id="PF01409">
    <property type="entry name" value="tRNA-synt_2d"/>
    <property type="match status" value="1"/>
</dbReference>
<dbReference type="InterPro" id="IPR045864">
    <property type="entry name" value="aa-tRNA-synth_II/BPL/LPL"/>
</dbReference>
<comment type="subcellular location">
    <subcellularLocation>
        <location evidence="1 13">Cytoplasm</location>
    </subcellularLocation>
</comment>
<keyword evidence="16" id="KW-1185">Reference proteome</keyword>
<evidence type="ECO:0000256" key="8">
    <source>
        <dbReference type="ARBA" id="ARBA00022840"/>
    </source>
</evidence>
<accession>A0ABP8CMV3</accession>
<dbReference type="PANTHER" id="PTHR11538">
    <property type="entry name" value="PHENYLALANYL-TRNA SYNTHETASE"/>
    <property type="match status" value="1"/>
</dbReference>
<evidence type="ECO:0000313" key="16">
    <source>
        <dbReference type="Proteomes" id="UP001501710"/>
    </source>
</evidence>
<dbReference type="NCBIfam" id="TIGR00468">
    <property type="entry name" value="pheS"/>
    <property type="match status" value="1"/>
</dbReference>
<comment type="caution">
    <text evidence="15">The sequence shown here is derived from an EMBL/GenBank/DDBJ whole genome shotgun (WGS) entry which is preliminary data.</text>
</comment>
<comment type="cofactor">
    <cofactor evidence="13">
        <name>Mg(2+)</name>
        <dbReference type="ChEBI" id="CHEBI:18420"/>
    </cofactor>
    <text evidence="13">Binds 2 magnesium ions per tetramer.</text>
</comment>
<dbReference type="Gene3D" id="3.30.930.10">
    <property type="entry name" value="Bira Bifunctional Protein, Domain 2"/>
    <property type="match status" value="1"/>
</dbReference>
<keyword evidence="10 13" id="KW-0648">Protein biosynthesis</keyword>
<evidence type="ECO:0000256" key="12">
    <source>
        <dbReference type="ARBA" id="ARBA00049255"/>
    </source>
</evidence>
<comment type="catalytic activity">
    <reaction evidence="12 13">
        <text>tRNA(Phe) + L-phenylalanine + ATP = L-phenylalanyl-tRNA(Phe) + AMP + diphosphate + H(+)</text>
        <dbReference type="Rhea" id="RHEA:19413"/>
        <dbReference type="Rhea" id="RHEA-COMP:9668"/>
        <dbReference type="Rhea" id="RHEA-COMP:9699"/>
        <dbReference type="ChEBI" id="CHEBI:15378"/>
        <dbReference type="ChEBI" id="CHEBI:30616"/>
        <dbReference type="ChEBI" id="CHEBI:33019"/>
        <dbReference type="ChEBI" id="CHEBI:58095"/>
        <dbReference type="ChEBI" id="CHEBI:78442"/>
        <dbReference type="ChEBI" id="CHEBI:78531"/>
        <dbReference type="ChEBI" id="CHEBI:456215"/>
        <dbReference type="EC" id="6.1.1.20"/>
    </reaction>
</comment>
<dbReference type="InterPro" id="IPR022911">
    <property type="entry name" value="Phe_tRNA_ligase_alpha1_bac"/>
</dbReference>
<evidence type="ECO:0000259" key="14">
    <source>
        <dbReference type="PROSITE" id="PS50862"/>
    </source>
</evidence>
<feature type="domain" description="Aminoacyl-transfer RNA synthetases class-II family profile" evidence="14">
    <location>
        <begin position="127"/>
        <end position="364"/>
    </location>
</feature>
<comment type="subunit">
    <text evidence="3 13">Tetramer of two alpha and two beta subunits.</text>
</comment>
<keyword evidence="5 13" id="KW-0436">Ligase</keyword>
<proteinExistence type="inferred from homology"/>
<comment type="similarity">
    <text evidence="2 13">Belongs to the class-II aminoacyl-tRNA synthetase family. Phe-tRNA synthetase alpha subunit type 1 subfamily.</text>
</comment>
<organism evidence="15 16">
    <name type="scientific">Actinomadura meridiana</name>
    <dbReference type="NCBI Taxonomy" id="559626"/>
    <lineage>
        <taxon>Bacteria</taxon>
        <taxon>Bacillati</taxon>
        <taxon>Actinomycetota</taxon>
        <taxon>Actinomycetes</taxon>
        <taxon>Streptosporangiales</taxon>
        <taxon>Thermomonosporaceae</taxon>
        <taxon>Actinomadura</taxon>
    </lineage>
</organism>
<dbReference type="PROSITE" id="PS50862">
    <property type="entry name" value="AA_TRNA_LIGASE_II"/>
    <property type="match status" value="1"/>
</dbReference>
<evidence type="ECO:0000313" key="15">
    <source>
        <dbReference type="EMBL" id="GAA4241151.1"/>
    </source>
</evidence>
<dbReference type="RefSeq" id="WP_344906022.1">
    <property type="nucleotide sequence ID" value="NZ_BAABAS010000027.1"/>
</dbReference>
<dbReference type="PANTHER" id="PTHR11538:SF41">
    <property type="entry name" value="PHENYLALANINE--TRNA LIGASE, MITOCHONDRIAL"/>
    <property type="match status" value="1"/>
</dbReference>
<evidence type="ECO:0000256" key="5">
    <source>
        <dbReference type="ARBA" id="ARBA00022598"/>
    </source>
</evidence>
<evidence type="ECO:0000256" key="13">
    <source>
        <dbReference type="HAMAP-Rule" id="MF_00281"/>
    </source>
</evidence>
<dbReference type="HAMAP" id="MF_00281">
    <property type="entry name" value="Phe_tRNA_synth_alpha1"/>
    <property type="match status" value="1"/>
</dbReference>